<dbReference type="RefSeq" id="WP_281111394.1">
    <property type="nucleotide sequence ID" value="NZ_JBEEWF010000015.1"/>
</dbReference>
<evidence type="ECO:0000313" key="2">
    <source>
        <dbReference type="Proteomes" id="UP001436462"/>
    </source>
</evidence>
<protein>
    <recommendedName>
        <fullName evidence="3">Relaxosome protein TraM</fullName>
    </recommendedName>
</protein>
<proteinExistence type="predicted"/>
<dbReference type="Proteomes" id="UP001436462">
    <property type="component" value="Unassembled WGS sequence"/>
</dbReference>
<organism evidence="1 2">
    <name type="scientific">Proteus genomosp. 6</name>
    <dbReference type="NCBI Taxonomy" id="1311820"/>
    <lineage>
        <taxon>Bacteria</taxon>
        <taxon>Pseudomonadati</taxon>
        <taxon>Pseudomonadota</taxon>
        <taxon>Gammaproteobacteria</taxon>
        <taxon>Enterobacterales</taxon>
        <taxon>Morganellaceae</taxon>
        <taxon>Proteus</taxon>
    </lineage>
</organism>
<accession>A0ABV1LDX8</accession>
<name>A0ABV1LDX8_9GAMM</name>
<comment type="caution">
    <text evidence="1">The sequence shown here is derived from an EMBL/GenBank/DDBJ whole genome shotgun (WGS) entry which is preliminary data.</text>
</comment>
<evidence type="ECO:0000313" key="1">
    <source>
        <dbReference type="EMBL" id="MEQ5349942.1"/>
    </source>
</evidence>
<sequence length="120" mass="13672">MESFRTTLTIPKSIAKTIEEIIKYRIDNHEDEDAPIHRNGVALEMLKIGAVVLKKNLMDDGDVQKAYSKEFEIVIKLLLTCEHFARMTATNTGETDYNVDSPELVELRQRIAEIAKNLLP</sequence>
<evidence type="ECO:0008006" key="3">
    <source>
        <dbReference type="Google" id="ProtNLM"/>
    </source>
</evidence>
<dbReference type="EMBL" id="JBEEWF010000015">
    <property type="protein sequence ID" value="MEQ5349942.1"/>
    <property type="molecule type" value="Genomic_DNA"/>
</dbReference>
<reference evidence="1 2" key="1">
    <citation type="submission" date="2024-04" db="EMBL/GenBank/DDBJ databases">
        <title>Role of Flies in the Dissemination of Carbapenem-Resistant Enterobacteriaceae (CRE): An Epidemiological and Genomic Study in China.</title>
        <authorList>
            <person name="Kaichao C."/>
            <person name="Zhang R."/>
            <person name="Chen S."/>
        </authorList>
    </citation>
    <scope>NUCLEOTIDE SEQUENCE [LARGE SCALE GENOMIC DNA]</scope>
    <source>
        <strain evidence="2">fly-1011</strain>
    </source>
</reference>
<keyword evidence="2" id="KW-1185">Reference proteome</keyword>
<gene>
    <name evidence="1" type="ORF">ABN253_17390</name>
</gene>